<sequence length="57" mass="6399">MDEKTAMEVKSEKFPAGSTKKKVGFLERLSYANLDLSGQLVATAVNSYLMYFFTDVQ</sequence>
<dbReference type="Proteomes" id="UP000604765">
    <property type="component" value="Unassembled WGS sequence"/>
</dbReference>
<name>A0ABQ3W0E9_9LACO</name>
<accession>A0ABQ3W0E9</accession>
<organism evidence="1 2">
    <name type="scientific">Lentilactobacillus fungorum</name>
    <dbReference type="NCBI Taxonomy" id="2201250"/>
    <lineage>
        <taxon>Bacteria</taxon>
        <taxon>Bacillati</taxon>
        <taxon>Bacillota</taxon>
        <taxon>Bacilli</taxon>
        <taxon>Lactobacillales</taxon>
        <taxon>Lactobacillaceae</taxon>
        <taxon>Lentilactobacillus</taxon>
    </lineage>
</organism>
<proteinExistence type="predicted"/>
<evidence type="ECO:0000313" key="1">
    <source>
        <dbReference type="EMBL" id="GHP13751.1"/>
    </source>
</evidence>
<keyword evidence="2" id="KW-1185">Reference proteome</keyword>
<protein>
    <recommendedName>
        <fullName evidence="3">MFS transporter</fullName>
    </recommendedName>
</protein>
<comment type="caution">
    <text evidence="1">The sequence shown here is derived from an EMBL/GenBank/DDBJ whole genome shotgun (WGS) entry which is preliminary data.</text>
</comment>
<dbReference type="EMBL" id="BNJR01000012">
    <property type="protein sequence ID" value="GHP13751.1"/>
    <property type="molecule type" value="Genomic_DNA"/>
</dbReference>
<gene>
    <name evidence="1" type="ORF">YK48G_11760</name>
</gene>
<evidence type="ECO:0000313" key="2">
    <source>
        <dbReference type="Proteomes" id="UP000604765"/>
    </source>
</evidence>
<dbReference type="RefSeq" id="WP_232365294.1">
    <property type="nucleotide sequence ID" value="NZ_BNJR01000012.1"/>
</dbReference>
<evidence type="ECO:0008006" key="3">
    <source>
        <dbReference type="Google" id="ProtNLM"/>
    </source>
</evidence>
<reference evidence="1 2" key="1">
    <citation type="journal article" date="2021" name="Int. J. Syst. Evol. Microbiol.">
        <title>Lentilactobacillus fungorum sp. nov., isolated from spent mushroom substrates.</title>
        <authorList>
            <person name="Tohno M."/>
            <person name="Tanizawa Y."/>
            <person name="Kojima Y."/>
            <person name="Sakamoto M."/>
            <person name="Ohkuma M."/>
            <person name="Kobayashi H."/>
        </authorList>
    </citation>
    <scope>NUCLEOTIDE SEQUENCE [LARGE SCALE GENOMIC DNA]</scope>
    <source>
        <strain evidence="1 2">YK48G</strain>
    </source>
</reference>